<dbReference type="InterPro" id="IPR027417">
    <property type="entry name" value="P-loop_NTPase"/>
</dbReference>
<keyword evidence="4 6" id="KW-0067">ATP-binding</keyword>
<dbReference type="InterPro" id="IPR003439">
    <property type="entry name" value="ABC_transporter-like_ATP-bd"/>
</dbReference>
<keyword evidence="3" id="KW-0547">Nucleotide-binding</keyword>
<dbReference type="PATRIC" id="fig|1716141.3.peg.3868"/>
<organism evidence="6 7">
    <name type="scientific">Streptomyces jeddahensis</name>
    <dbReference type="NCBI Taxonomy" id="1716141"/>
    <lineage>
        <taxon>Bacteria</taxon>
        <taxon>Bacillati</taxon>
        <taxon>Actinomycetota</taxon>
        <taxon>Actinomycetes</taxon>
        <taxon>Kitasatosporales</taxon>
        <taxon>Streptomycetaceae</taxon>
        <taxon>Streptomyces</taxon>
    </lineage>
</organism>
<dbReference type="InterPro" id="IPR003593">
    <property type="entry name" value="AAA+_ATPase"/>
</dbReference>
<dbReference type="AlphaFoldDB" id="A0A177HQN0"/>
<dbReference type="STRING" id="1716141.STSP_36830"/>
<proteinExistence type="inferred from homology"/>
<feature type="domain" description="ABC transporter" evidence="5">
    <location>
        <begin position="27"/>
        <end position="260"/>
    </location>
</feature>
<evidence type="ECO:0000313" key="7">
    <source>
        <dbReference type="Proteomes" id="UP000077381"/>
    </source>
</evidence>
<comment type="caution">
    <text evidence="6">The sequence shown here is derived from an EMBL/GenBank/DDBJ whole genome shotgun (WGS) entry which is preliminary data.</text>
</comment>
<protein>
    <submittedName>
        <fullName evidence="6">Zinc import ATP-binding protein ZnuC</fullName>
        <ecNumber evidence="6">3.6.3.-</ecNumber>
    </submittedName>
</protein>
<evidence type="ECO:0000256" key="1">
    <source>
        <dbReference type="ARBA" id="ARBA00005417"/>
    </source>
</evidence>
<dbReference type="EMBL" id="LOHS01000084">
    <property type="protein sequence ID" value="OAH13036.1"/>
    <property type="molecule type" value="Genomic_DNA"/>
</dbReference>
<evidence type="ECO:0000259" key="5">
    <source>
        <dbReference type="PROSITE" id="PS50893"/>
    </source>
</evidence>
<dbReference type="SMART" id="SM00382">
    <property type="entry name" value="AAA"/>
    <property type="match status" value="1"/>
</dbReference>
<dbReference type="GO" id="GO:0005524">
    <property type="term" value="F:ATP binding"/>
    <property type="evidence" value="ECO:0007669"/>
    <property type="project" value="UniProtKB-KW"/>
</dbReference>
<dbReference type="OrthoDB" id="3282096at2"/>
<dbReference type="Proteomes" id="UP000077381">
    <property type="component" value="Unassembled WGS sequence"/>
</dbReference>
<gene>
    <name evidence="6" type="primary">znuC_1</name>
    <name evidence="6" type="ORF">STSP_36830</name>
</gene>
<dbReference type="PROSITE" id="PS00211">
    <property type="entry name" value="ABC_TRANSPORTER_1"/>
    <property type="match status" value="1"/>
</dbReference>
<dbReference type="PROSITE" id="PS50893">
    <property type="entry name" value="ABC_TRANSPORTER_2"/>
    <property type="match status" value="1"/>
</dbReference>
<dbReference type="CDD" id="cd03235">
    <property type="entry name" value="ABC_Metallic_Cations"/>
    <property type="match status" value="1"/>
</dbReference>
<keyword evidence="2" id="KW-0813">Transport</keyword>
<dbReference type="EC" id="3.6.3.-" evidence="6"/>
<dbReference type="Gene3D" id="3.40.50.300">
    <property type="entry name" value="P-loop containing nucleotide triphosphate hydrolases"/>
    <property type="match status" value="1"/>
</dbReference>
<comment type="similarity">
    <text evidence="1">Belongs to the ABC transporter superfamily.</text>
</comment>
<keyword evidence="7" id="KW-1185">Reference proteome</keyword>
<evidence type="ECO:0000256" key="4">
    <source>
        <dbReference type="ARBA" id="ARBA00022840"/>
    </source>
</evidence>
<dbReference type="InterPro" id="IPR050153">
    <property type="entry name" value="Metal_Ion_Import_ABC"/>
</dbReference>
<dbReference type="PANTHER" id="PTHR42734:SF5">
    <property type="entry name" value="IRON TRANSPORT SYSTEM ATP-BINDING PROTEIN HI_0361-RELATED"/>
    <property type="match status" value="1"/>
</dbReference>
<accession>A0A177HQN0</accession>
<dbReference type="SUPFAM" id="SSF52540">
    <property type="entry name" value="P-loop containing nucleoside triphosphate hydrolases"/>
    <property type="match status" value="1"/>
</dbReference>
<keyword evidence="6" id="KW-0378">Hydrolase</keyword>
<dbReference type="GO" id="GO:0016887">
    <property type="term" value="F:ATP hydrolysis activity"/>
    <property type="evidence" value="ECO:0007669"/>
    <property type="project" value="InterPro"/>
</dbReference>
<name>A0A177HQN0_9ACTN</name>
<evidence type="ECO:0000256" key="3">
    <source>
        <dbReference type="ARBA" id="ARBA00022741"/>
    </source>
</evidence>
<dbReference type="Pfam" id="PF00005">
    <property type="entry name" value="ABC_tran"/>
    <property type="match status" value="1"/>
</dbReference>
<dbReference type="PANTHER" id="PTHR42734">
    <property type="entry name" value="METAL TRANSPORT SYSTEM ATP-BINDING PROTEIN TM_0124-RELATED"/>
    <property type="match status" value="1"/>
</dbReference>
<dbReference type="InterPro" id="IPR017871">
    <property type="entry name" value="ABC_transporter-like_CS"/>
</dbReference>
<evidence type="ECO:0000313" key="6">
    <source>
        <dbReference type="EMBL" id="OAH13036.1"/>
    </source>
</evidence>
<sequence>MAFVPRARHGGTMSGAGTGGSDTAAVISLRGAALSYGERVVWRDLDLDVRPGEFLAVLGPNGAGKTSFVRALLGRQPLSAGELTVLGRPPRDAARHLGYVPQQAELSAQAMVRARDLVRFGIDGHRFGPRVRTGAVRRRVDEILASVGASAYADVPLGLLSGGERQRVRIGQALATDPRILLCDEPLLSLDLHHQQAVTELVDARRRSHGTAVVFVTHEINPVLGLVDRVLYLARGGHRVGTPEEVLTSHALSQLYGTQVDVVRVHGRVVVVGAPDGTAAPPHHPHDADRAHALHETDGVRP</sequence>
<evidence type="ECO:0000256" key="2">
    <source>
        <dbReference type="ARBA" id="ARBA00022448"/>
    </source>
</evidence>
<reference evidence="6 7" key="1">
    <citation type="submission" date="2015-12" db="EMBL/GenBank/DDBJ databases">
        <title>Genome sequence of Streptomyces sp. G25.</title>
        <authorList>
            <person name="Poehlein A."/>
            <person name="Roettig A."/>
            <person name="Hiessl S."/>
            <person name="Hauschild P."/>
            <person name="Schauer J."/>
            <person name="Madkour M.H."/>
            <person name="Al-Ansari A.M."/>
            <person name="Almakishah N.H."/>
            <person name="Steinbuechel A."/>
            <person name="Daniel R."/>
        </authorList>
    </citation>
    <scope>NUCLEOTIDE SEQUENCE [LARGE SCALE GENOMIC DNA]</scope>
    <source>
        <strain evidence="7">G25(2015)</strain>
    </source>
</reference>